<dbReference type="EMBL" id="BARW01003947">
    <property type="protein sequence ID" value="GAI59130.1"/>
    <property type="molecule type" value="Genomic_DNA"/>
</dbReference>
<name>X1R7J7_9ZZZZ</name>
<organism evidence="1">
    <name type="scientific">marine sediment metagenome</name>
    <dbReference type="NCBI Taxonomy" id="412755"/>
    <lineage>
        <taxon>unclassified sequences</taxon>
        <taxon>metagenomes</taxon>
        <taxon>ecological metagenomes</taxon>
    </lineage>
</organism>
<comment type="caution">
    <text evidence="1">The sequence shown here is derived from an EMBL/GenBank/DDBJ whole genome shotgun (WGS) entry which is preliminary data.</text>
</comment>
<dbReference type="AlphaFoldDB" id="X1R7J7"/>
<evidence type="ECO:0000313" key="1">
    <source>
        <dbReference type="EMBL" id="GAI59130.1"/>
    </source>
</evidence>
<accession>X1R7J7</accession>
<reference evidence="1" key="1">
    <citation type="journal article" date="2014" name="Front. Microbiol.">
        <title>High frequency of phylogenetically diverse reductive dehalogenase-homologous genes in deep subseafloor sedimentary metagenomes.</title>
        <authorList>
            <person name="Kawai M."/>
            <person name="Futagami T."/>
            <person name="Toyoda A."/>
            <person name="Takaki Y."/>
            <person name="Nishi S."/>
            <person name="Hori S."/>
            <person name="Arai W."/>
            <person name="Tsubouchi T."/>
            <person name="Morono Y."/>
            <person name="Uchiyama I."/>
            <person name="Ito T."/>
            <person name="Fujiyama A."/>
            <person name="Inagaki F."/>
            <person name="Takami H."/>
        </authorList>
    </citation>
    <scope>NUCLEOTIDE SEQUENCE</scope>
    <source>
        <strain evidence="1">Expedition CK06-06</strain>
    </source>
</reference>
<feature type="non-terminal residue" evidence="1">
    <location>
        <position position="1"/>
    </location>
</feature>
<proteinExistence type="predicted"/>
<sequence>GESDCDFIFILDKKVTKGEKYLKTLTKIGEIAVKYLEDPLYSSLIDIEIIGEDDLPSDNKKSLYSWTRASNAKNGKALIGDNPFEKLKIDNDKLKADAICMAREFYEQMKDLVLYPPTDEYRGLYMVVDAVLGCACAYLYSKGETNFYRSNAVMVFEEKYKDKFNFEPLQISQRLRLAAKTVDTKDFIPKSLEFCRNVITELINN</sequence>
<gene>
    <name evidence="1" type="ORF">S12H4_09634</name>
</gene>
<evidence type="ECO:0008006" key="2">
    <source>
        <dbReference type="Google" id="ProtNLM"/>
    </source>
</evidence>
<protein>
    <recommendedName>
        <fullName evidence="2">Polymerase nucleotidyl transferase domain-containing protein</fullName>
    </recommendedName>
</protein>